<feature type="region of interest" description="Disordered" evidence="3">
    <location>
        <begin position="119"/>
        <end position="138"/>
    </location>
</feature>
<accession>A0A8H8RGK9</accession>
<feature type="region of interest" description="Disordered" evidence="3">
    <location>
        <begin position="60"/>
        <end position="92"/>
    </location>
</feature>
<evidence type="ECO:0000313" key="5">
    <source>
        <dbReference type="Proteomes" id="UP000462212"/>
    </source>
</evidence>
<dbReference type="PANTHER" id="PTHR37534">
    <property type="entry name" value="TRANSCRIPTIONAL ACTIVATOR PROTEIN UGA3"/>
    <property type="match status" value="1"/>
</dbReference>
<protein>
    <recommendedName>
        <fullName evidence="6">ARCA protein</fullName>
    </recommendedName>
</protein>
<proteinExistence type="predicted"/>
<dbReference type="AlphaFoldDB" id="A0A8H8RGK9"/>
<keyword evidence="2" id="KW-0539">Nucleus</keyword>
<dbReference type="GO" id="GO:0005634">
    <property type="term" value="C:nucleus"/>
    <property type="evidence" value="ECO:0007669"/>
    <property type="project" value="UniProtKB-SubCell"/>
</dbReference>
<dbReference type="EMBL" id="QGMJ01000891">
    <property type="protein sequence ID" value="TVY32981.1"/>
    <property type="molecule type" value="Genomic_DNA"/>
</dbReference>
<comment type="caution">
    <text evidence="4">The sequence shown here is derived from an EMBL/GenBank/DDBJ whole genome shotgun (WGS) entry which is preliminary data.</text>
</comment>
<name>A0A8H8RGK9_9HELO</name>
<sequence length="622" mass="70003">MGNSSTTGAPKANFGNLRFRHGSSARYDSDFAKDQVWVSISGQVCSQFVDELPELHEIYSTTPKSEQTASVATPQQSRHTETESPAASLTAPSNLSAISEDFGGAQSASWIPRSALSETQIASPAKRRCSNKTDRSSFHSLSQTSGILSTYPQSNSSFAGSPIGHGDAIDSLLRAADYSDHHRPHQPESLSSPQQTQISPYDEIDHSTSRAWPEVRIQEACLMRYFIDELACWFDLCDPERHFALIVPQRSQHCPALLNAIYTASARHLCRLDQYKKDGSVEYLENRLPDLHIETAVEYHSRSIEHLVAVSHDSEAVFDENLLVAAIILRFYEEVDAPLNGGDWETALCMSKLENTASSKTHNPYEAISDLTFPGLRGTQVFIEAQASSGHESSLRRAAFRVACRQEVYMAFTKQRPFSLPQHDWNDYRSLEPTDDHTWAHRVVVHCADVLMYCYGEHRSNNSDYDASVEYHASWDRLRPKSFEPIYSRPADPSQGEVWPELWYLSDCHVTAVQHFDLSKILLTVYDPRIPRLGPSHRTAIKRIEAEVNEIVKRLCGVAISNRRAPPAMNTACMAIAMCGDQFTDPREQQSILDVLVYTDTKHAWPTKEIQNRLKEAWGWIV</sequence>
<dbReference type="GO" id="GO:0045944">
    <property type="term" value="P:positive regulation of transcription by RNA polymerase II"/>
    <property type="evidence" value="ECO:0007669"/>
    <property type="project" value="TreeGrafter"/>
</dbReference>
<feature type="region of interest" description="Disordered" evidence="3">
    <location>
        <begin position="179"/>
        <end position="200"/>
    </location>
</feature>
<evidence type="ECO:0000256" key="1">
    <source>
        <dbReference type="ARBA" id="ARBA00004123"/>
    </source>
</evidence>
<dbReference type="OrthoDB" id="407832at2759"/>
<comment type="subcellular location">
    <subcellularLocation>
        <location evidence="1">Nucleus</location>
    </subcellularLocation>
</comment>
<dbReference type="InterPro" id="IPR021858">
    <property type="entry name" value="Fun_TF"/>
</dbReference>
<dbReference type="GO" id="GO:0003700">
    <property type="term" value="F:DNA-binding transcription factor activity"/>
    <property type="evidence" value="ECO:0007669"/>
    <property type="project" value="TreeGrafter"/>
</dbReference>
<dbReference type="GO" id="GO:0000976">
    <property type="term" value="F:transcription cis-regulatory region binding"/>
    <property type="evidence" value="ECO:0007669"/>
    <property type="project" value="TreeGrafter"/>
</dbReference>
<dbReference type="Proteomes" id="UP000462212">
    <property type="component" value="Unassembled WGS sequence"/>
</dbReference>
<evidence type="ECO:0000256" key="2">
    <source>
        <dbReference type="ARBA" id="ARBA00023242"/>
    </source>
</evidence>
<organism evidence="4 5">
    <name type="scientific">Lachnellula subtilissima</name>
    <dbReference type="NCBI Taxonomy" id="602034"/>
    <lineage>
        <taxon>Eukaryota</taxon>
        <taxon>Fungi</taxon>
        <taxon>Dikarya</taxon>
        <taxon>Ascomycota</taxon>
        <taxon>Pezizomycotina</taxon>
        <taxon>Leotiomycetes</taxon>
        <taxon>Helotiales</taxon>
        <taxon>Lachnaceae</taxon>
        <taxon>Lachnellula</taxon>
    </lineage>
</organism>
<reference evidence="4 5" key="1">
    <citation type="submission" date="2018-05" db="EMBL/GenBank/DDBJ databases">
        <title>Genome sequencing and assembly of the regulated plant pathogen Lachnellula willkommii and related sister species for the development of diagnostic species identification markers.</title>
        <authorList>
            <person name="Giroux E."/>
            <person name="Bilodeau G."/>
        </authorList>
    </citation>
    <scope>NUCLEOTIDE SEQUENCE [LARGE SCALE GENOMIC DNA]</scope>
    <source>
        <strain evidence="4 5">CBS 197.66</strain>
    </source>
</reference>
<evidence type="ECO:0000256" key="3">
    <source>
        <dbReference type="SAM" id="MobiDB-lite"/>
    </source>
</evidence>
<evidence type="ECO:0008006" key="6">
    <source>
        <dbReference type="Google" id="ProtNLM"/>
    </source>
</evidence>
<gene>
    <name evidence="4" type="ORF">LSUB1_G006770</name>
</gene>
<dbReference type="PANTHER" id="PTHR37534:SF2">
    <property type="entry name" value="N-ACETYLTRANSFERASE DOMAIN-CONTAINING PROTEIN"/>
    <property type="match status" value="1"/>
</dbReference>
<evidence type="ECO:0000313" key="4">
    <source>
        <dbReference type="EMBL" id="TVY32981.1"/>
    </source>
</evidence>
<feature type="compositionally biased region" description="Polar residues" evidence="3">
    <location>
        <begin position="188"/>
        <end position="199"/>
    </location>
</feature>
<dbReference type="Pfam" id="PF11951">
    <property type="entry name" value="Fungal_trans_2"/>
    <property type="match status" value="1"/>
</dbReference>
<keyword evidence="5" id="KW-1185">Reference proteome</keyword>